<dbReference type="InterPro" id="IPR036589">
    <property type="entry name" value="HCY_dom_sf"/>
</dbReference>
<dbReference type="GO" id="GO:0032259">
    <property type="term" value="P:methylation"/>
    <property type="evidence" value="ECO:0007669"/>
    <property type="project" value="UniProtKB-KW"/>
</dbReference>
<feature type="domain" description="Hcy-binding" evidence="3">
    <location>
        <begin position="16"/>
        <end position="67"/>
    </location>
</feature>
<dbReference type="RefSeq" id="WP_050292345.1">
    <property type="nucleotide sequence ID" value="NZ_CQAW01000020.1"/>
</dbReference>
<protein>
    <submittedName>
        <fullName evidence="4">Homocysteine S-methyltransferase</fullName>
        <ecNumber evidence="4">2.1.1.10</ecNumber>
    </submittedName>
</protein>
<dbReference type="Gene3D" id="3.20.20.330">
    <property type="entry name" value="Homocysteine-binding-like domain"/>
    <property type="match status" value="1"/>
</dbReference>
<dbReference type="EMBL" id="CQAW01000020">
    <property type="protein sequence ID" value="CNI18846.1"/>
    <property type="molecule type" value="Genomic_DNA"/>
</dbReference>
<dbReference type="Proteomes" id="UP000041882">
    <property type="component" value="Unassembled WGS sequence"/>
</dbReference>
<evidence type="ECO:0000313" key="4">
    <source>
        <dbReference type="EMBL" id="CNI18846.1"/>
    </source>
</evidence>
<name>A0A0T9Q8S3_9GAMM</name>
<keyword evidence="1 4" id="KW-0489">Methyltransferase</keyword>
<accession>A0A0T9Q8S3</accession>
<evidence type="ECO:0000313" key="5">
    <source>
        <dbReference type="Proteomes" id="UP000041882"/>
    </source>
</evidence>
<reference evidence="5" key="1">
    <citation type="submission" date="2015-03" db="EMBL/GenBank/DDBJ databases">
        <authorList>
            <consortium name="Pathogen Informatics"/>
            <person name="Murphy D."/>
        </authorList>
    </citation>
    <scope>NUCLEOTIDE SEQUENCE [LARGE SCALE GENOMIC DNA]</scope>
    <source>
        <strain evidence="5">IP6945</strain>
    </source>
</reference>
<dbReference type="AlphaFoldDB" id="A0A0T9Q8S3"/>
<proteinExistence type="predicted"/>
<keyword evidence="5" id="KW-1185">Reference proteome</keyword>
<evidence type="ECO:0000256" key="2">
    <source>
        <dbReference type="ARBA" id="ARBA00022679"/>
    </source>
</evidence>
<keyword evidence="2 4" id="KW-0808">Transferase</keyword>
<dbReference type="SUPFAM" id="SSF82282">
    <property type="entry name" value="Homocysteine S-methyltransferase"/>
    <property type="match status" value="1"/>
</dbReference>
<sequence length="77" mass="8620">MWRHARYAGSRAAQVTDEGYPLTEVLMRLRGNQQVLIIGINCIALENVTSALQSFAALADKPLLVYRTLFFTSPYTS</sequence>
<dbReference type="Pfam" id="PF02574">
    <property type="entry name" value="S-methyl_trans"/>
    <property type="match status" value="1"/>
</dbReference>
<organism evidence="4 5">
    <name type="scientific">Yersinia thracica</name>
    <dbReference type="NCBI Taxonomy" id="2890319"/>
    <lineage>
        <taxon>Bacteria</taxon>
        <taxon>Pseudomonadati</taxon>
        <taxon>Pseudomonadota</taxon>
        <taxon>Gammaproteobacteria</taxon>
        <taxon>Enterobacterales</taxon>
        <taxon>Yersiniaceae</taxon>
        <taxon>Yersinia</taxon>
    </lineage>
</organism>
<dbReference type="InterPro" id="IPR003726">
    <property type="entry name" value="HCY_dom"/>
</dbReference>
<evidence type="ECO:0000256" key="1">
    <source>
        <dbReference type="ARBA" id="ARBA00022603"/>
    </source>
</evidence>
<evidence type="ECO:0000259" key="3">
    <source>
        <dbReference type="Pfam" id="PF02574"/>
    </source>
</evidence>
<gene>
    <name evidence="4" type="primary">mmuM</name>
    <name evidence="4" type="ORF">ERS008472_03466</name>
</gene>
<dbReference type="GO" id="GO:0008168">
    <property type="term" value="F:methyltransferase activity"/>
    <property type="evidence" value="ECO:0007669"/>
    <property type="project" value="UniProtKB-KW"/>
</dbReference>
<dbReference type="EC" id="2.1.1.10" evidence="4"/>